<dbReference type="PANTHER" id="PTHR39327:SF1">
    <property type="entry name" value="BLR5470 PROTEIN"/>
    <property type="match status" value="1"/>
</dbReference>
<dbReference type="InterPro" id="IPR010319">
    <property type="entry name" value="Transglutaminase-like_Cys_pept"/>
</dbReference>
<proteinExistence type="predicted"/>
<feature type="chain" id="PRO_5010379895" evidence="1">
    <location>
        <begin position="20"/>
        <end position="223"/>
    </location>
</feature>
<gene>
    <name evidence="2" type="ORF">BJD16_19350</name>
</gene>
<dbReference type="Gene3D" id="3.10.620.30">
    <property type="match status" value="1"/>
</dbReference>
<reference evidence="2 3" key="1">
    <citation type="submission" date="2016-09" db="EMBL/GenBank/DDBJ databases">
        <title>Draft Genome Sequence of Aeromonas sobria Strain 08005, Isolated from Sick Rana catesbeiana.</title>
        <authorList>
            <person name="Yang Q."/>
        </authorList>
    </citation>
    <scope>NUCLEOTIDE SEQUENCE [LARGE SCALE GENOMIC DNA]</scope>
    <source>
        <strain evidence="2 3">08005</strain>
    </source>
</reference>
<comment type="caution">
    <text evidence="2">The sequence shown here is derived from an EMBL/GenBank/DDBJ whole genome shotgun (WGS) entry which is preliminary data.</text>
</comment>
<dbReference type="RefSeq" id="WP_042021545.1">
    <property type="nucleotide sequence ID" value="NZ_CDBW01000026.1"/>
</dbReference>
<name>A0A1S2CQ96_AERSO</name>
<dbReference type="Proteomes" id="UP000179934">
    <property type="component" value="Unassembled WGS sequence"/>
</dbReference>
<keyword evidence="2" id="KW-0548">Nucleotidyltransferase</keyword>
<feature type="signal peptide" evidence="1">
    <location>
        <begin position="1"/>
        <end position="19"/>
    </location>
</feature>
<organism evidence="2 3">
    <name type="scientific">Aeromonas sobria</name>
    <dbReference type="NCBI Taxonomy" id="646"/>
    <lineage>
        <taxon>Bacteria</taxon>
        <taxon>Pseudomonadati</taxon>
        <taxon>Pseudomonadota</taxon>
        <taxon>Gammaproteobacteria</taxon>
        <taxon>Aeromonadales</taxon>
        <taxon>Aeromonadaceae</taxon>
        <taxon>Aeromonas</taxon>
    </lineage>
</organism>
<dbReference type="AlphaFoldDB" id="A0A1S2CQ96"/>
<protein>
    <submittedName>
        <fullName evidence="2">Sulfate adenylyltransferase</fullName>
    </submittedName>
</protein>
<dbReference type="EMBL" id="MKFU01000033">
    <property type="protein sequence ID" value="OHY90339.1"/>
    <property type="molecule type" value="Genomic_DNA"/>
</dbReference>
<evidence type="ECO:0000313" key="2">
    <source>
        <dbReference type="EMBL" id="OHY90339.1"/>
    </source>
</evidence>
<keyword evidence="1" id="KW-0732">Signal</keyword>
<dbReference type="GO" id="GO:0016779">
    <property type="term" value="F:nucleotidyltransferase activity"/>
    <property type="evidence" value="ECO:0007669"/>
    <property type="project" value="UniProtKB-KW"/>
</dbReference>
<keyword evidence="2" id="KW-0808">Transferase</keyword>
<sequence>MIKVAMIMILLTVSLSVQASNMTRYLNESELHKKIADVYGERAVLRVKSFARIMSPRVGISERQKLTLVNNYFNNLTYSEDNFLWGQSDYWANPLEFIGAKGGDCEDYSISKYYALMELGVDEKKLRMAYVKAIKYNQFHMVVLYYGTPKSDPLVLDNIKATIYTGSQRIDLLPVYSFNAKSLWIMKSRKEGTFSGSSERLSKWKDFQTRFSDEYLKIPRKTL</sequence>
<dbReference type="STRING" id="646.BJD16_19350"/>
<accession>A0A1S2CQ96</accession>
<evidence type="ECO:0000256" key="1">
    <source>
        <dbReference type="SAM" id="SignalP"/>
    </source>
</evidence>
<dbReference type="GeneID" id="58922870"/>
<evidence type="ECO:0000313" key="3">
    <source>
        <dbReference type="Proteomes" id="UP000179934"/>
    </source>
</evidence>
<dbReference type="Pfam" id="PF06035">
    <property type="entry name" value="Peptidase_C93"/>
    <property type="match status" value="1"/>
</dbReference>
<dbReference type="OrthoDB" id="5401788at2"/>
<dbReference type="PANTHER" id="PTHR39327">
    <property type="match status" value="1"/>
</dbReference>